<name>A0A8S1B910_ARCPL</name>
<organism evidence="4 5">
    <name type="scientific">Arctia plantaginis</name>
    <name type="common">Wood tiger moth</name>
    <name type="synonym">Phalaena plantaginis</name>
    <dbReference type="NCBI Taxonomy" id="874455"/>
    <lineage>
        <taxon>Eukaryota</taxon>
        <taxon>Metazoa</taxon>
        <taxon>Ecdysozoa</taxon>
        <taxon>Arthropoda</taxon>
        <taxon>Hexapoda</taxon>
        <taxon>Insecta</taxon>
        <taxon>Pterygota</taxon>
        <taxon>Neoptera</taxon>
        <taxon>Endopterygota</taxon>
        <taxon>Lepidoptera</taxon>
        <taxon>Glossata</taxon>
        <taxon>Ditrysia</taxon>
        <taxon>Noctuoidea</taxon>
        <taxon>Erebidae</taxon>
        <taxon>Arctiinae</taxon>
        <taxon>Arctia</taxon>
    </lineage>
</organism>
<dbReference type="PANTHER" id="PTHR46428:SF1">
    <property type="entry name" value="KELCH DOMAIN-CONTAINING PROTEIN 10"/>
    <property type="match status" value="1"/>
</dbReference>
<keyword evidence="2" id="KW-0677">Repeat</keyword>
<dbReference type="Pfam" id="PF24681">
    <property type="entry name" value="Kelch_KLHDC2_KLHL20_DRC7"/>
    <property type="match status" value="1"/>
</dbReference>
<dbReference type="InterPro" id="IPR052125">
    <property type="entry name" value="KLHDC10"/>
</dbReference>
<dbReference type="AlphaFoldDB" id="A0A8S1B910"/>
<evidence type="ECO:0000256" key="2">
    <source>
        <dbReference type="ARBA" id="ARBA00022737"/>
    </source>
</evidence>
<evidence type="ECO:0000313" key="3">
    <source>
        <dbReference type="EMBL" id="CAB3242491.1"/>
    </source>
</evidence>
<evidence type="ECO:0000313" key="5">
    <source>
        <dbReference type="Proteomes" id="UP000494106"/>
    </source>
</evidence>
<dbReference type="SUPFAM" id="SSF117281">
    <property type="entry name" value="Kelch motif"/>
    <property type="match status" value="1"/>
</dbReference>
<dbReference type="GO" id="GO:0032874">
    <property type="term" value="P:positive regulation of stress-activated MAPK cascade"/>
    <property type="evidence" value="ECO:0007669"/>
    <property type="project" value="TreeGrafter"/>
</dbReference>
<proteinExistence type="predicted"/>
<evidence type="ECO:0000313" key="6">
    <source>
        <dbReference type="Proteomes" id="UP000494256"/>
    </source>
</evidence>
<protein>
    <recommendedName>
        <fullName evidence="7">Kelch domain-containing protein 10</fullName>
    </recommendedName>
</protein>
<dbReference type="OrthoDB" id="7676067at2759"/>
<sequence length="397" mass="44802">MSSRSKDYIFEPFKVTEVKCRSAELPRPRSGHRIACDDAKIYCFGGYNPSLPLTNIRRDNPTWTPTRPVFKELWSFSIANRKWKQHKVIENMPEELASNAMCINGRYLMIFGGTGAPFGHRCSNDVIVWRTCNEDARLQILAVSGTRPPGQYGQAVLCYNGCFYTVGGTNGFAYNCDIYRFDLRTLIWEPVFVGTGQEGEPLGRYRHEISRVGNKLYIIGGGTGEWASELMEVPVFNMETRTWTILSAKADDSGTETISPSPRKCHSAVQIDTSEGAQVFVAGGSDGQSVFDDIWRLNMSDLQWTLMQKTVLPHPLFFHSSSITSYGCMYVFGGIEPKDNDVTCRNNILYKVWLCIPKLSEICWEALLNFHPNLDQVDSKSLLNIGVPIHLVQRLHL</sequence>
<accession>A0A8S1B910</accession>
<evidence type="ECO:0000256" key="1">
    <source>
        <dbReference type="ARBA" id="ARBA00022441"/>
    </source>
</evidence>
<gene>
    <name evidence="3" type="ORF">APLA_LOCUS10008</name>
    <name evidence="4" type="ORF">APLA_LOCUS14862</name>
</gene>
<keyword evidence="1" id="KW-0880">Kelch repeat</keyword>
<evidence type="ECO:0008006" key="7">
    <source>
        <dbReference type="Google" id="ProtNLM"/>
    </source>
</evidence>
<dbReference type="EMBL" id="CADEBC010000574">
    <property type="protein sequence ID" value="CAB3255340.1"/>
    <property type="molecule type" value="Genomic_DNA"/>
</dbReference>
<dbReference type="InterPro" id="IPR015915">
    <property type="entry name" value="Kelch-typ_b-propeller"/>
</dbReference>
<dbReference type="Proteomes" id="UP000494256">
    <property type="component" value="Unassembled WGS sequence"/>
</dbReference>
<evidence type="ECO:0000313" key="4">
    <source>
        <dbReference type="EMBL" id="CAB3255340.1"/>
    </source>
</evidence>
<dbReference type="EMBL" id="CADEBD010000312">
    <property type="protein sequence ID" value="CAB3242491.1"/>
    <property type="molecule type" value="Genomic_DNA"/>
</dbReference>
<comment type="caution">
    <text evidence="4">The sequence shown here is derived from an EMBL/GenBank/DDBJ whole genome shotgun (WGS) entry which is preliminary data.</text>
</comment>
<dbReference type="Proteomes" id="UP000494106">
    <property type="component" value="Unassembled WGS sequence"/>
</dbReference>
<dbReference type="PANTHER" id="PTHR46428">
    <property type="entry name" value="KELCH DOMAIN-CONTAINING PROTEIN 10"/>
    <property type="match status" value="1"/>
</dbReference>
<dbReference type="Gene3D" id="2.120.10.80">
    <property type="entry name" value="Kelch-type beta propeller"/>
    <property type="match status" value="2"/>
</dbReference>
<reference evidence="5 6" key="1">
    <citation type="submission" date="2020-04" db="EMBL/GenBank/DDBJ databases">
        <authorList>
            <person name="Wallbank WR R."/>
            <person name="Pardo Diaz C."/>
            <person name="Kozak K."/>
            <person name="Martin S."/>
            <person name="Jiggins C."/>
            <person name="Moest M."/>
            <person name="Warren A I."/>
            <person name="Byers J.R.P. K."/>
            <person name="Montejo-Kovacevich G."/>
            <person name="Yen C E."/>
        </authorList>
    </citation>
    <scope>NUCLEOTIDE SEQUENCE [LARGE SCALE GENOMIC DNA]</scope>
</reference>
<keyword evidence="5" id="KW-1185">Reference proteome</keyword>